<evidence type="ECO:0000313" key="3">
    <source>
        <dbReference type="Proteomes" id="UP000054270"/>
    </source>
</evidence>
<name>A0A0D2P1R4_HYPSF</name>
<feature type="region of interest" description="Disordered" evidence="1">
    <location>
        <begin position="84"/>
        <end position="133"/>
    </location>
</feature>
<accession>A0A0D2P1R4</accession>
<evidence type="ECO:0000256" key="1">
    <source>
        <dbReference type="SAM" id="MobiDB-lite"/>
    </source>
</evidence>
<evidence type="ECO:0000313" key="2">
    <source>
        <dbReference type="EMBL" id="KJA24879.1"/>
    </source>
</evidence>
<dbReference type="Proteomes" id="UP000054270">
    <property type="component" value="Unassembled WGS sequence"/>
</dbReference>
<proteinExistence type="predicted"/>
<reference evidence="3" key="1">
    <citation type="submission" date="2014-04" db="EMBL/GenBank/DDBJ databases">
        <title>Evolutionary Origins and Diversification of the Mycorrhizal Mutualists.</title>
        <authorList>
            <consortium name="DOE Joint Genome Institute"/>
            <consortium name="Mycorrhizal Genomics Consortium"/>
            <person name="Kohler A."/>
            <person name="Kuo A."/>
            <person name="Nagy L.G."/>
            <person name="Floudas D."/>
            <person name="Copeland A."/>
            <person name="Barry K.W."/>
            <person name="Cichocki N."/>
            <person name="Veneault-Fourrey C."/>
            <person name="LaButti K."/>
            <person name="Lindquist E.A."/>
            <person name="Lipzen A."/>
            <person name="Lundell T."/>
            <person name="Morin E."/>
            <person name="Murat C."/>
            <person name="Riley R."/>
            <person name="Ohm R."/>
            <person name="Sun H."/>
            <person name="Tunlid A."/>
            <person name="Henrissat B."/>
            <person name="Grigoriev I.V."/>
            <person name="Hibbett D.S."/>
            <person name="Martin F."/>
        </authorList>
    </citation>
    <scope>NUCLEOTIDE SEQUENCE [LARGE SCALE GENOMIC DNA]</scope>
    <source>
        <strain evidence="3">FD-334 SS-4</strain>
    </source>
</reference>
<feature type="compositionally biased region" description="Basic and acidic residues" evidence="1">
    <location>
        <begin position="103"/>
        <end position="115"/>
    </location>
</feature>
<organism evidence="2 3">
    <name type="scientific">Hypholoma sublateritium (strain FD-334 SS-4)</name>
    <dbReference type="NCBI Taxonomy" id="945553"/>
    <lineage>
        <taxon>Eukaryota</taxon>
        <taxon>Fungi</taxon>
        <taxon>Dikarya</taxon>
        <taxon>Basidiomycota</taxon>
        <taxon>Agaricomycotina</taxon>
        <taxon>Agaricomycetes</taxon>
        <taxon>Agaricomycetidae</taxon>
        <taxon>Agaricales</taxon>
        <taxon>Agaricineae</taxon>
        <taxon>Strophariaceae</taxon>
        <taxon>Hypholoma</taxon>
    </lineage>
</organism>
<sequence>MSIPLRLCPAALMTWFTPKLRATIHFPATLLGWPGPPVECDGGGCDCRRGFATYHVDPGAPHDYDPYLRPLPWVNAYLGVSGSQQETRDYEDRAHQRPLNGHPRNDVTESGHPDRGQCWGTRRFKGNTEGLGGSAIPRDSKWTWYKGKSSHEQHTCPPALASNECVAM</sequence>
<dbReference type="EMBL" id="KN817534">
    <property type="protein sequence ID" value="KJA24879.1"/>
    <property type="molecule type" value="Genomic_DNA"/>
</dbReference>
<keyword evidence="3" id="KW-1185">Reference proteome</keyword>
<feature type="compositionally biased region" description="Basic and acidic residues" evidence="1">
    <location>
        <begin position="86"/>
        <end position="95"/>
    </location>
</feature>
<protein>
    <submittedName>
        <fullName evidence="2">Uncharacterized protein</fullName>
    </submittedName>
</protein>
<gene>
    <name evidence="2" type="ORF">HYPSUDRAFT_200147</name>
</gene>
<dbReference type="AlphaFoldDB" id="A0A0D2P1R4"/>